<evidence type="ECO:0000313" key="1">
    <source>
        <dbReference type="EMBL" id="SFG82496.1"/>
    </source>
</evidence>
<dbReference type="AlphaFoldDB" id="A0A1I2V5B6"/>
<proteinExistence type="predicted"/>
<dbReference type="EMBL" id="FOPM01000012">
    <property type="protein sequence ID" value="SFG82496.1"/>
    <property type="molecule type" value="Genomic_DNA"/>
</dbReference>
<name>A0A1I2V5B6_9HYPH</name>
<keyword evidence="2" id="KW-1185">Reference proteome</keyword>
<sequence length="136" mass="14933">MFETAHVIPAPDGTHSIDFATLIPIEGEQTWEAMYAAWGCRSLGWDYRVVSDVSDVFEFTFEVKGTNASAKPILAEIARRYPSLVAAFRMVSDSEGFAATGVIAGGELTFAEYPWSEAFFALVEGHPYGEWPEEAA</sequence>
<gene>
    <name evidence="1" type="ORF">SAMN05192565_112110</name>
</gene>
<dbReference type="STRING" id="582675.SAMN05192565_112110"/>
<evidence type="ECO:0000313" key="2">
    <source>
        <dbReference type="Proteomes" id="UP000199229"/>
    </source>
</evidence>
<reference evidence="2" key="1">
    <citation type="submission" date="2016-10" db="EMBL/GenBank/DDBJ databases">
        <authorList>
            <person name="Varghese N."/>
            <person name="Submissions S."/>
        </authorList>
    </citation>
    <scope>NUCLEOTIDE SEQUENCE [LARGE SCALE GENOMIC DNA]</scope>
    <source>
        <strain evidence="2">Gh-105</strain>
    </source>
</reference>
<organism evidence="1 2">
    <name type="scientific">Methylobacterium gossipiicola</name>
    <dbReference type="NCBI Taxonomy" id="582675"/>
    <lineage>
        <taxon>Bacteria</taxon>
        <taxon>Pseudomonadati</taxon>
        <taxon>Pseudomonadota</taxon>
        <taxon>Alphaproteobacteria</taxon>
        <taxon>Hyphomicrobiales</taxon>
        <taxon>Methylobacteriaceae</taxon>
        <taxon>Methylobacterium</taxon>
    </lineage>
</organism>
<dbReference type="Proteomes" id="UP000199229">
    <property type="component" value="Unassembled WGS sequence"/>
</dbReference>
<accession>A0A1I2V5B6</accession>
<protein>
    <submittedName>
        <fullName evidence="1">Uncharacterized protein</fullName>
    </submittedName>
</protein>